<evidence type="ECO:0000313" key="2">
    <source>
        <dbReference type="EMBL" id="PNP96472.1"/>
    </source>
</evidence>
<dbReference type="PROSITE" id="PS50943">
    <property type="entry name" value="HTH_CROC1"/>
    <property type="match status" value="1"/>
</dbReference>
<dbReference type="InterPro" id="IPR001387">
    <property type="entry name" value="Cro/C1-type_HTH"/>
</dbReference>
<dbReference type="Proteomes" id="UP000236634">
    <property type="component" value="Unassembled WGS sequence"/>
</dbReference>
<feature type="domain" description="HTH cro/C1-type" evidence="1">
    <location>
        <begin position="18"/>
        <end position="58"/>
    </location>
</feature>
<comment type="caution">
    <text evidence="2">The sequence shown here is derived from an EMBL/GenBank/DDBJ whole genome shotgun (WGS) entry which is preliminary data.</text>
</comment>
<dbReference type="Gene3D" id="1.10.260.40">
    <property type="entry name" value="lambda repressor-like DNA-binding domains"/>
    <property type="match status" value="1"/>
</dbReference>
<dbReference type="SMART" id="SM00530">
    <property type="entry name" value="HTH_XRE"/>
    <property type="match status" value="1"/>
</dbReference>
<dbReference type="EMBL" id="NBAX01000001">
    <property type="protein sequence ID" value="PNP96472.1"/>
    <property type="molecule type" value="Genomic_DNA"/>
</dbReference>
<evidence type="ECO:0000313" key="3">
    <source>
        <dbReference type="Proteomes" id="UP000236634"/>
    </source>
</evidence>
<dbReference type="InterPro" id="IPR010982">
    <property type="entry name" value="Lambda_DNA-bd_dom_sf"/>
</dbReference>
<dbReference type="AlphaFoldDB" id="A0A2K0XPK3"/>
<gene>
    <name evidence="2" type="ORF">BFS16_00885</name>
</gene>
<dbReference type="SUPFAM" id="SSF47413">
    <property type="entry name" value="lambda repressor-like DNA-binding domains"/>
    <property type="match status" value="1"/>
</dbReference>
<name>A0A2K0XPK3_9BACT</name>
<dbReference type="GO" id="GO:0003677">
    <property type="term" value="F:DNA binding"/>
    <property type="evidence" value="ECO:0007669"/>
    <property type="project" value="InterPro"/>
</dbReference>
<dbReference type="CDD" id="cd00093">
    <property type="entry name" value="HTH_XRE"/>
    <property type="match status" value="1"/>
</dbReference>
<sequence>MNRIKSVLAEKQVSGKWLATQVGHTENTVSRWCSNKVQPSLDNLVKVAEVLEVDIRDLLRPTLNK</sequence>
<dbReference type="Pfam" id="PF13443">
    <property type="entry name" value="HTH_26"/>
    <property type="match status" value="1"/>
</dbReference>
<accession>A0A2K0XPK3</accession>
<organism evidence="2 3">
    <name type="scientific">Hoylesella timonensis</name>
    <dbReference type="NCBI Taxonomy" id="386414"/>
    <lineage>
        <taxon>Bacteria</taxon>
        <taxon>Pseudomonadati</taxon>
        <taxon>Bacteroidota</taxon>
        <taxon>Bacteroidia</taxon>
        <taxon>Bacteroidales</taxon>
        <taxon>Prevotellaceae</taxon>
        <taxon>Hoylesella</taxon>
    </lineage>
</organism>
<evidence type="ECO:0000259" key="1">
    <source>
        <dbReference type="PROSITE" id="PS50943"/>
    </source>
</evidence>
<reference evidence="2 3" key="1">
    <citation type="submission" date="2017-03" db="EMBL/GenBank/DDBJ databases">
        <authorList>
            <person name="Afonso C.L."/>
            <person name="Miller P.J."/>
            <person name="Scott M.A."/>
            <person name="Spackman E."/>
            <person name="Goraichik I."/>
            <person name="Dimitrov K.M."/>
            <person name="Suarez D.L."/>
            <person name="Swayne D.E."/>
        </authorList>
    </citation>
    <scope>NUCLEOTIDE SEQUENCE [LARGE SCALE GENOMIC DNA]</scope>
    <source>
        <strain evidence="2 3">DNF00076</strain>
    </source>
</reference>
<dbReference type="RefSeq" id="WP_103002421.1">
    <property type="nucleotide sequence ID" value="NZ_NBAX01000001.1"/>
</dbReference>
<protein>
    <submittedName>
        <fullName evidence="2">Transcriptional regulator</fullName>
    </submittedName>
</protein>
<proteinExistence type="predicted"/>